<reference evidence="1" key="1">
    <citation type="journal article" date="2022" name="bioRxiv">
        <title>Sequencing and chromosome-scale assembly of the giantPleurodeles waltlgenome.</title>
        <authorList>
            <person name="Brown T."/>
            <person name="Elewa A."/>
            <person name="Iarovenko S."/>
            <person name="Subramanian E."/>
            <person name="Araus A.J."/>
            <person name="Petzold A."/>
            <person name="Susuki M."/>
            <person name="Suzuki K.-i.T."/>
            <person name="Hayashi T."/>
            <person name="Toyoda A."/>
            <person name="Oliveira C."/>
            <person name="Osipova E."/>
            <person name="Leigh N.D."/>
            <person name="Simon A."/>
            <person name="Yun M.H."/>
        </authorList>
    </citation>
    <scope>NUCLEOTIDE SEQUENCE</scope>
    <source>
        <strain evidence="1">20211129_DDA</strain>
        <tissue evidence="1">Liver</tissue>
    </source>
</reference>
<proteinExistence type="predicted"/>
<dbReference type="EMBL" id="JANPWB010000002">
    <property type="protein sequence ID" value="KAJ1208173.1"/>
    <property type="molecule type" value="Genomic_DNA"/>
</dbReference>
<accession>A0AAV7W2J6</accession>
<sequence length="103" mass="11222">MEPNMRADGVLQHDRAVSPWWDQRTVEGRAPDPVTFYAMPRLQGPTLVDLGALLVGLPMGLLLVGGDMNLVVDPRLDRVSHASAPDNSVLMQSILDSYGLVDL</sequence>
<organism evidence="1 2">
    <name type="scientific">Pleurodeles waltl</name>
    <name type="common">Iberian ribbed newt</name>
    <dbReference type="NCBI Taxonomy" id="8319"/>
    <lineage>
        <taxon>Eukaryota</taxon>
        <taxon>Metazoa</taxon>
        <taxon>Chordata</taxon>
        <taxon>Craniata</taxon>
        <taxon>Vertebrata</taxon>
        <taxon>Euteleostomi</taxon>
        <taxon>Amphibia</taxon>
        <taxon>Batrachia</taxon>
        <taxon>Caudata</taxon>
        <taxon>Salamandroidea</taxon>
        <taxon>Salamandridae</taxon>
        <taxon>Pleurodelinae</taxon>
        <taxon>Pleurodeles</taxon>
    </lineage>
</organism>
<evidence type="ECO:0000313" key="2">
    <source>
        <dbReference type="Proteomes" id="UP001066276"/>
    </source>
</evidence>
<dbReference type="AlphaFoldDB" id="A0AAV7W2J6"/>
<gene>
    <name evidence="1" type="ORF">NDU88_003559</name>
</gene>
<keyword evidence="2" id="KW-1185">Reference proteome</keyword>
<evidence type="ECO:0000313" key="1">
    <source>
        <dbReference type="EMBL" id="KAJ1208173.1"/>
    </source>
</evidence>
<dbReference type="Proteomes" id="UP001066276">
    <property type="component" value="Chromosome 1_2"/>
</dbReference>
<comment type="caution">
    <text evidence="1">The sequence shown here is derived from an EMBL/GenBank/DDBJ whole genome shotgun (WGS) entry which is preliminary data.</text>
</comment>
<protein>
    <submittedName>
        <fullName evidence="1">Uncharacterized protein</fullName>
    </submittedName>
</protein>
<name>A0AAV7W2J6_PLEWA</name>